<dbReference type="Proteomes" id="UP000887565">
    <property type="component" value="Unplaced"/>
</dbReference>
<sequence length="157" mass="18179">MRSSKLSSLWYVKFIDDKPSILLISLDPNPVLIELNVITMTAEETYNCSNSTTLRLNRYQDHESCFIMSVENGGRDFMLLRDAKLAKINGTFESQIMDYTKNLRCFNWIRRSLSIALFSKILAILEKQTLRCPYKTVKNSEHIILDQLYHASVSYGL</sequence>
<organism evidence="1 2">
    <name type="scientific">Romanomermis culicivorax</name>
    <name type="common">Nematode worm</name>
    <dbReference type="NCBI Taxonomy" id="13658"/>
    <lineage>
        <taxon>Eukaryota</taxon>
        <taxon>Metazoa</taxon>
        <taxon>Ecdysozoa</taxon>
        <taxon>Nematoda</taxon>
        <taxon>Enoplea</taxon>
        <taxon>Dorylaimia</taxon>
        <taxon>Mermithida</taxon>
        <taxon>Mermithoidea</taxon>
        <taxon>Mermithidae</taxon>
        <taxon>Romanomermis</taxon>
    </lineage>
</organism>
<name>A0A915ITS2_ROMCU</name>
<protein>
    <submittedName>
        <fullName evidence="2">Uncharacterized protein</fullName>
    </submittedName>
</protein>
<dbReference type="WBParaSite" id="nRc.2.0.1.t17250-RA">
    <property type="protein sequence ID" value="nRc.2.0.1.t17250-RA"/>
    <property type="gene ID" value="nRc.2.0.1.g17250"/>
</dbReference>
<reference evidence="2" key="1">
    <citation type="submission" date="2022-11" db="UniProtKB">
        <authorList>
            <consortium name="WormBaseParasite"/>
        </authorList>
    </citation>
    <scope>IDENTIFICATION</scope>
</reference>
<evidence type="ECO:0000313" key="1">
    <source>
        <dbReference type="Proteomes" id="UP000887565"/>
    </source>
</evidence>
<dbReference type="AlphaFoldDB" id="A0A915ITS2"/>
<keyword evidence="1" id="KW-1185">Reference proteome</keyword>
<proteinExistence type="predicted"/>
<evidence type="ECO:0000313" key="2">
    <source>
        <dbReference type="WBParaSite" id="nRc.2.0.1.t17250-RA"/>
    </source>
</evidence>
<accession>A0A915ITS2</accession>